<organism evidence="1 2">
    <name type="scientific">Phytophthora cactorum</name>
    <dbReference type="NCBI Taxonomy" id="29920"/>
    <lineage>
        <taxon>Eukaryota</taxon>
        <taxon>Sar</taxon>
        <taxon>Stramenopiles</taxon>
        <taxon>Oomycota</taxon>
        <taxon>Peronosporomycetes</taxon>
        <taxon>Peronosporales</taxon>
        <taxon>Peronosporaceae</taxon>
        <taxon>Phytophthora</taxon>
    </lineage>
</organism>
<proteinExistence type="predicted"/>
<dbReference type="EMBL" id="RCML01000446">
    <property type="protein sequence ID" value="KAG2976834.1"/>
    <property type="molecule type" value="Genomic_DNA"/>
</dbReference>
<evidence type="ECO:0000313" key="2">
    <source>
        <dbReference type="Proteomes" id="UP000697107"/>
    </source>
</evidence>
<dbReference type="AlphaFoldDB" id="A0A8T1FQ76"/>
<evidence type="ECO:0000313" key="1">
    <source>
        <dbReference type="EMBL" id="KAG2976834.1"/>
    </source>
</evidence>
<protein>
    <submittedName>
        <fullName evidence="1">Uncharacterized protein</fullName>
    </submittedName>
</protein>
<sequence length="99" mass="11401">MKAEDVTVRRLGDNRQKPSFATTFFFERCSIDDAKGWLCNKIREYHLSWERGSSCGALARKLVSGRKRAENFSFVAHVKIERELFEGVLSACQSRKEGR</sequence>
<comment type="caution">
    <text evidence="1">The sequence shown here is derived from an EMBL/GenBank/DDBJ whole genome shotgun (WGS) entry which is preliminary data.</text>
</comment>
<gene>
    <name evidence="1" type="ORF">PC118_g13213</name>
</gene>
<dbReference type="Proteomes" id="UP000697107">
    <property type="component" value="Unassembled WGS sequence"/>
</dbReference>
<name>A0A8T1FQ76_9STRA</name>
<reference evidence="1" key="1">
    <citation type="submission" date="2018-10" db="EMBL/GenBank/DDBJ databases">
        <title>Effector identification in a new, highly contiguous assembly of the strawberry crown rot pathogen Phytophthora cactorum.</title>
        <authorList>
            <person name="Armitage A.D."/>
            <person name="Nellist C.F."/>
            <person name="Bates H."/>
            <person name="Vickerstaff R.J."/>
            <person name="Harrison R.J."/>
        </authorList>
    </citation>
    <scope>NUCLEOTIDE SEQUENCE</scope>
    <source>
        <strain evidence="1">P415</strain>
    </source>
</reference>
<accession>A0A8T1FQ76</accession>